<dbReference type="InterPro" id="IPR004839">
    <property type="entry name" value="Aminotransferase_I/II_large"/>
</dbReference>
<keyword evidence="9" id="KW-1185">Reference proteome</keyword>
<evidence type="ECO:0000256" key="6">
    <source>
        <dbReference type="RuleBase" id="RU000481"/>
    </source>
</evidence>
<feature type="domain" description="Aminotransferase class I/classII large" evidence="7">
    <location>
        <begin position="62"/>
        <end position="390"/>
    </location>
</feature>
<dbReference type="InterPro" id="IPR015421">
    <property type="entry name" value="PyrdxlP-dep_Trfase_major"/>
</dbReference>
<dbReference type="Proteomes" id="UP001314681">
    <property type="component" value="Unassembled WGS sequence"/>
</dbReference>
<evidence type="ECO:0000256" key="4">
    <source>
        <dbReference type="ARBA" id="ARBA00022679"/>
    </source>
</evidence>
<dbReference type="SUPFAM" id="SSF53383">
    <property type="entry name" value="PLP-dependent transferases"/>
    <property type="match status" value="1"/>
</dbReference>
<dbReference type="CDD" id="cd00609">
    <property type="entry name" value="AAT_like"/>
    <property type="match status" value="1"/>
</dbReference>
<dbReference type="Gene3D" id="3.40.640.10">
    <property type="entry name" value="Type I PLP-dependent aspartate aminotransferase-like (Major domain)"/>
    <property type="match status" value="1"/>
</dbReference>
<dbReference type="PROSITE" id="PS00105">
    <property type="entry name" value="AA_TRANSFER_CLASS_1"/>
    <property type="match status" value="1"/>
</dbReference>
<dbReference type="InterPro" id="IPR004838">
    <property type="entry name" value="NHTrfase_class1_PyrdxlP-BS"/>
</dbReference>
<name>A0ABS6K4I7_9FIRM</name>
<keyword evidence="5" id="KW-0663">Pyridoxal phosphate</keyword>
<evidence type="ECO:0000256" key="1">
    <source>
        <dbReference type="ARBA" id="ARBA00001933"/>
    </source>
</evidence>
<dbReference type="Pfam" id="PF00155">
    <property type="entry name" value="Aminotran_1_2"/>
    <property type="match status" value="1"/>
</dbReference>
<evidence type="ECO:0000259" key="7">
    <source>
        <dbReference type="Pfam" id="PF00155"/>
    </source>
</evidence>
<protein>
    <recommendedName>
        <fullName evidence="6">Aminotransferase</fullName>
        <ecNumber evidence="6">2.6.1.-</ecNumber>
    </recommendedName>
</protein>
<dbReference type="RefSeq" id="WP_238726403.1">
    <property type="nucleotide sequence ID" value="NZ_JAHQCX010000003.1"/>
</dbReference>
<evidence type="ECO:0000313" key="9">
    <source>
        <dbReference type="Proteomes" id="UP001314681"/>
    </source>
</evidence>
<proteinExistence type="inferred from homology"/>
<dbReference type="GO" id="GO:0008483">
    <property type="term" value="F:transaminase activity"/>
    <property type="evidence" value="ECO:0007669"/>
    <property type="project" value="UniProtKB-KW"/>
</dbReference>
<comment type="caution">
    <text evidence="8">The sequence shown here is derived from an EMBL/GenBank/DDBJ whole genome shotgun (WGS) entry which is preliminary data.</text>
</comment>
<evidence type="ECO:0000256" key="5">
    <source>
        <dbReference type="ARBA" id="ARBA00022898"/>
    </source>
</evidence>
<evidence type="ECO:0000256" key="3">
    <source>
        <dbReference type="ARBA" id="ARBA00022576"/>
    </source>
</evidence>
<dbReference type="EC" id="2.6.1.-" evidence="6"/>
<gene>
    <name evidence="8" type="ORF">KTH90_05410</name>
</gene>
<dbReference type="PANTHER" id="PTHR46383:SF1">
    <property type="entry name" value="ASPARTATE AMINOTRANSFERASE"/>
    <property type="match status" value="1"/>
</dbReference>
<keyword evidence="4 6" id="KW-0808">Transferase</keyword>
<keyword evidence="3 6" id="KW-0032">Aminotransferase</keyword>
<evidence type="ECO:0000256" key="2">
    <source>
        <dbReference type="ARBA" id="ARBA00007441"/>
    </source>
</evidence>
<comment type="similarity">
    <text evidence="2 6">Belongs to the class-I pyridoxal-phosphate-dependent aminotransferase family.</text>
</comment>
<sequence length="412" mass="44896">MAVKIAERYRGVEGGLFSKVTKADVGDSFASMEGQVTLMGWADPFYPDPAIPDHIQEVLIDTVKTGFPAHYTMPIGSLELRQELAKKLKKFNHISADPRRNIIITPGSDSGLFFAMSAFIGPGDEVLVPDPSYPNNFLNVQLLGAVAVPVPLDRDRGYQLDVDAFARAVTEKTKAVVLTHPNNPTTTVFRREGLEALARLVVEKDLALIVDQAFEDSVFDGIEYVSPAALPGMWERTVTVCSISKGMGLSGFRVGYLAADDRVMDVFHGAAVNVLGATNTLSQIAAIEAFRHPEFLAENIRAFERRRDMAWEELSGVPGVHMYRPESAFYCWLDVSALGDSTEIVDRILREAGVAVNDGKAYGSQGAGCLRIIHGCLGDEEAARQALRRIAKVMTVIAGEREVKQGNALLGK</sequence>
<dbReference type="InterPro" id="IPR015424">
    <property type="entry name" value="PyrdxlP-dep_Trfase"/>
</dbReference>
<reference evidence="8 9" key="1">
    <citation type="submission" date="2021-06" db="EMBL/GenBank/DDBJ databases">
        <title>Description of novel taxa of the family Lachnospiraceae.</title>
        <authorList>
            <person name="Chaplin A.V."/>
            <person name="Sokolova S.R."/>
            <person name="Pikina A.P."/>
            <person name="Korzhanova M."/>
            <person name="Belova V."/>
            <person name="Korostin D."/>
            <person name="Efimov B.A."/>
        </authorList>
    </citation>
    <scope>NUCLEOTIDE SEQUENCE [LARGE SCALE GENOMIC DNA]</scope>
    <source>
        <strain evidence="8 9">ASD4241</strain>
    </source>
</reference>
<organism evidence="8 9">
    <name type="scientific">Diplocloster modestus</name>
    <dbReference type="NCBI Taxonomy" id="2850322"/>
    <lineage>
        <taxon>Bacteria</taxon>
        <taxon>Bacillati</taxon>
        <taxon>Bacillota</taxon>
        <taxon>Clostridia</taxon>
        <taxon>Lachnospirales</taxon>
        <taxon>Lachnospiraceae</taxon>
        <taxon>Diplocloster</taxon>
    </lineage>
</organism>
<evidence type="ECO:0000313" key="8">
    <source>
        <dbReference type="EMBL" id="MBU9725450.1"/>
    </source>
</evidence>
<comment type="cofactor">
    <cofactor evidence="1 6">
        <name>pyridoxal 5'-phosphate</name>
        <dbReference type="ChEBI" id="CHEBI:597326"/>
    </cofactor>
</comment>
<accession>A0ABS6K4I7</accession>
<dbReference type="InterPro" id="IPR050596">
    <property type="entry name" value="AspAT/PAT-like"/>
</dbReference>
<dbReference type="EMBL" id="JAHQCX010000003">
    <property type="protein sequence ID" value="MBU9725450.1"/>
    <property type="molecule type" value="Genomic_DNA"/>
</dbReference>
<dbReference type="PANTHER" id="PTHR46383">
    <property type="entry name" value="ASPARTATE AMINOTRANSFERASE"/>
    <property type="match status" value="1"/>
</dbReference>